<feature type="compositionally biased region" description="Polar residues" evidence="1">
    <location>
        <begin position="224"/>
        <end position="234"/>
    </location>
</feature>
<gene>
    <name evidence="2" type="ORF">IEQ34_022132</name>
</gene>
<accession>A0AAV7FWS1</accession>
<feature type="region of interest" description="Disordered" evidence="1">
    <location>
        <begin position="1"/>
        <end position="38"/>
    </location>
</feature>
<feature type="region of interest" description="Disordered" evidence="1">
    <location>
        <begin position="219"/>
        <end position="248"/>
    </location>
</feature>
<dbReference type="EMBL" id="JAGFBR010000019">
    <property type="protein sequence ID" value="KAH0448332.1"/>
    <property type="molecule type" value="Genomic_DNA"/>
</dbReference>
<keyword evidence="3" id="KW-1185">Reference proteome</keyword>
<dbReference type="AlphaFoldDB" id="A0AAV7FWS1"/>
<dbReference type="Proteomes" id="UP000775213">
    <property type="component" value="Unassembled WGS sequence"/>
</dbReference>
<evidence type="ECO:0000256" key="1">
    <source>
        <dbReference type="SAM" id="MobiDB-lite"/>
    </source>
</evidence>
<evidence type="ECO:0000313" key="2">
    <source>
        <dbReference type="EMBL" id="KAH0448332.1"/>
    </source>
</evidence>
<organism evidence="2 3">
    <name type="scientific">Dendrobium chrysotoxum</name>
    <name type="common">Orchid</name>
    <dbReference type="NCBI Taxonomy" id="161865"/>
    <lineage>
        <taxon>Eukaryota</taxon>
        <taxon>Viridiplantae</taxon>
        <taxon>Streptophyta</taxon>
        <taxon>Embryophyta</taxon>
        <taxon>Tracheophyta</taxon>
        <taxon>Spermatophyta</taxon>
        <taxon>Magnoliopsida</taxon>
        <taxon>Liliopsida</taxon>
        <taxon>Asparagales</taxon>
        <taxon>Orchidaceae</taxon>
        <taxon>Epidendroideae</taxon>
        <taxon>Malaxideae</taxon>
        <taxon>Dendrobiinae</taxon>
        <taxon>Dendrobium</taxon>
    </lineage>
</organism>
<evidence type="ECO:0000313" key="3">
    <source>
        <dbReference type="Proteomes" id="UP000775213"/>
    </source>
</evidence>
<protein>
    <submittedName>
        <fullName evidence="2">Uncharacterized protein</fullName>
    </submittedName>
</protein>
<proteinExistence type="predicted"/>
<comment type="caution">
    <text evidence="2">The sequence shown here is derived from an EMBL/GenBank/DDBJ whole genome shotgun (WGS) entry which is preliminary data.</text>
</comment>
<reference evidence="2 3" key="1">
    <citation type="journal article" date="2021" name="Hortic Res">
        <title>Chromosome-scale assembly of the Dendrobium chrysotoxum genome enhances the understanding of orchid evolution.</title>
        <authorList>
            <person name="Zhang Y."/>
            <person name="Zhang G.Q."/>
            <person name="Zhang D."/>
            <person name="Liu X.D."/>
            <person name="Xu X.Y."/>
            <person name="Sun W.H."/>
            <person name="Yu X."/>
            <person name="Zhu X."/>
            <person name="Wang Z.W."/>
            <person name="Zhao X."/>
            <person name="Zhong W.Y."/>
            <person name="Chen H."/>
            <person name="Yin W.L."/>
            <person name="Huang T."/>
            <person name="Niu S.C."/>
            <person name="Liu Z.J."/>
        </authorList>
    </citation>
    <scope>NUCLEOTIDE SEQUENCE [LARGE SCALE GENOMIC DNA]</scope>
    <source>
        <strain evidence="2">Lindl</strain>
    </source>
</reference>
<name>A0AAV7FWS1_DENCH</name>
<sequence length="248" mass="27884">MQVGKRINGESSRSAFSGKKSRLERSDARMGGPAVSGSIGESISISSAPVYHFGRRRPMSRCFLYTGDRNVSVPISFLRPETERKPRESGWLGDGSFWRWFPAAIARRIEGGILREAKGTEMFWSPFHSCGPKTERKPRGSGRLGDGSFWRWFPAAIARRIEGEILREAKQGGEACTKTPFHQLGEAENLNSFRFLLKQAENLNSFRFLLKQAENPDLLANDPSVETLTRQETTTGEDDLDPYLEQPL</sequence>